<dbReference type="GeneID" id="74945168"/>
<keyword evidence="2" id="KW-0614">Plasmid</keyword>
<dbReference type="Proteomes" id="UP001057580">
    <property type="component" value="Plasmid unnamed1"/>
</dbReference>
<dbReference type="AlphaFoldDB" id="A0A9E7R9H3"/>
<dbReference type="RefSeq" id="WP_260644046.1">
    <property type="nucleotide sequence ID" value="NZ_CP104004.1"/>
</dbReference>
<gene>
    <name evidence="2" type="ORF">N0B31_22060</name>
</gene>
<accession>A0A9E7R9H3</accession>
<reference evidence="2" key="1">
    <citation type="submission" date="2022-09" db="EMBL/GenBank/DDBJ databases">
        <title>Diverse halophilic archaea isolated from saline environments.</title>
        <authorList>
            <person name="Cui H.-L."/>
        </authorList>
    </citation>
    <scope>NUCLEOTIDE SEQUENCE</scope>
    <source>
        <strain evidence="2">ZS-35-S2</strain>
        <plasmid evidence="2">unnamed1</plasmid>
    </source>
</reference>
<evidence type="ECO:0000313" key="3">
    <source>
        <dbReference type="Proteomes" id="UP001057580"/>
    </source>
</evidence>
<feature type="compositionally biased region" description="Acidic residues" evidence="1">
    <location>
        <begin position="120"/>
        <end position="138"/>
    </location>
</feature>
<feature type="region of interest" description="Disordered" evidence="1">
    <location>
        <begin position="89"/>
        <end position="171"/>
    </location>
</feature>
<feature type="region of interest" description="Disordered" evidence="1">
    <location>
        <begin position="580"/>
        <end position="622"/>
    </location>
</feature>
<protein>
    <submittedName>
        <fullName evidence="2">Uncharacterized protein</fullName>
    </submittedName>
</protein>
<evidence type="ECO:0000256" key="1">
    <source>
        <dbReference type="SAM" id="MobiDB-lite"/>
    </source>
</evidence>
<proteinExistence type="predicted"/>
<feature type="compositionally biased region" description="Polar residues" evidence="1">
    <location>
        <begin position="91"/>
        <end position="102"/>
    </location>
</feature>
<dbReference type="EMBL" id="CP104004">
    <property type="protein sequence ID" value="UWM56933.1"/>
    <property type="molecule type" value="Genomic_DNA"/>
</dbReference>
<dbReference type="KEGG" id="ssai:N0B31_22060"/>
<feature type="compositionally biased region" description="Basic and acidic residues" evidence="1">
    <location>
        <begin position="31"/>
        <end position="40"/>
    </location>
</feature>
<geneLocation type="plasmid" evidence="2 3">
    <name>unnamed1</name>
</geneLocation>
<name>A0A9E7R9H3_9EURY</name>
<sequence>MESTALSYFDMSGYTDRSDLTEDGQQNGSTEIEHNTEHEHPTHTVRLFSQAADHGFPATVRLSTEEIRRLDDGVESPTIRRWLNLDADTNADASSHSPSALSTEREFRGTVDGQHSTTESDSEFDTDVDVLADVDAGVDFDRESERTGAHESGSELELERESEGVYGWYDDQPMVASRSDERRTEMNACGRPADALSESDVLARGQYIYMGHDRLTDPTGDQLTGTASGFDEYDPISSTEVPVRLGRTLVPEDQLDAHTRRLRALKVIPEDEQAPREAEGVGTDDLEVTLPSGELVALRTLVANPAEYSRSSIPGIERRLALDAELKRVSAGIDAAGHLTGLAATLDAHTDLLARYRSARAGVAPARREQTVAQQLYDLAEPLRELDAEDSELREEVLTEARRLLQAETVHEIRRRPVEVASDLAQRVLDGQDVTSAFLRLLEDEATNPRNVLRINAILQANLWSSKGYLTTQGVVKKVYHADVPGLKFGMIVKDGDRREDEVRVSVWESSEEEITASTADPDDADGEVIISKKILAEPNEGDVVRLVDFKLPYKKSNQTYQGQPKLDSRWESEIQILERAPITAPTRSTPATPQRVSQSSRSSDAGEAVPRSSAAKFSGDVSTTWPSPVLLETLIEDELARVSDRVQAIAERKQLAQQERQMKRNRRFLTDHPEALGLFKANALMRFVNGDSPRDPSSCWVCGVRNDDMNYDPVVASRFHPLCLARAGVESCKEYTEQRLTEYTESLDGGAA</sequence>
<feature type="compositionally biased region" description="Polar residues" evidence="1">
    <location>
        <begin position="586"/>
        <end position="604"/>
    </location>
</feature>
<evidence type="ECO:0000313" key="2">
    <source>
        <dbReference type="EMBL" id="UWM56933.1"/>
    </source>
</evidence>
<organism evidence="2 3">
    <name type="scientific">Salinirubellus salinus</name>
    <dbReference type="NCBI Taxonomy" id="1364945"/>
    <lineage>
        <taxon>Archaea</taxon>
        <taxon>Methanobacteriati</taxon>
        <taxon>Methanobacteriota</taxon>
        <taxon>Stenosarchaea group</taxon>
        <taxon>Halobacteria</taxon>
        <taxon>Halobacteriales</taxon>
        <taxon>Natronomonadaceae</taxon>
        <taxon>Salinirubellus</taxon>
    </lineage>
</organism>
<feature type="compositionally biased region" description="Basic and acidic residues" evidence="1">
    <location>
        <begin position="139"/>
        <end position="163"/>
    </location>
</feature>
<feature type="region of interest" description="Disordered" evidence="1">
    <location>
        <begin position="1"/>
        <end position="40"/>
    </location>
</feature>
<keyword evidence="3" id="KW-1185">Reference proteome</keyword>